<dbReference type="Pfam" id="PF01272">
    <property type="entry name" value="GreA_GreB"/>
    <property type="match status" value="1"/>
</dbReference>
<dbReference type="GO" id="GO:0003677">
    <property type="term" value="F:DNA binding"/>
    <property type="evidence" value="ECO:0007669"/>
    <property type="project" value="UniProtKB-UniRule"/>
</dbReference>
<evidence type="ECO:0000259" key="10">
    <source>
        <dbReference type="Pfam" id="PF01272"/>
    </source>
</evidence>
<evidence type="ECO:0000313" key="13">
    <source>
        <dbReference type="Proteomes" id="UP000003806"/>
    </source>
</evidence>
<dbReference type="NCBIfam" id="NF001261">
    <property type="entry name" value="PRK00226.1-2"/>
    <property type="match status" value="1"/>
</dbReference>
<dbReference type="Proteomes" id="UP000003806">
    <property type="component" value="Chromosome"/>
</dbReference>
<keyword evidence="5 8" id="KW-0804">Transcription</keyword>
<evidence type="ECO:0000256" key="4">
    <source>
        <dbReference type="ARBA" id="ARBA00023125"/>
    </source>
</evidence>
<dbReference type="HAMAP" id="MF_00105">
    <property type="entry name" value="GreA_GreB"/>
    <property type="match status" value="1"/>
</dbReference>
<keyword evidence="13" id="KW-1185">Reference proteome</keyword>
<evidence type="ECO:0000313" key="12">
    <source>
        <dbReference type="EMBL" id="EHM13399.1"/>
    </source>
</evidence>
<dbReference type="GO" id="GO:0070063">
    <property type="term" value="F:RNA polymerase binding"/>
    <property type="evidence" value="ECO:0007669"/>
    <property type="project" value="InterPro"/>
</dbReference>
<organism evidence="12 13">
    <name type="scientific">Jonquetella anthropi DSM 22815</name>
    <dbReference type="NCBI Taxonomy" id="885272"/>
    <lineage>
        <taxon>Bacteria</taxon>
        <taxon>Thermotogati</taxon>
        <taxon>Synergistota</taxon>
        <taxon>Synergistia</taxon>
        <taxon>Synergistales</taxon>
        <taxon>Dethiosulfovibrionaceae</taxon>
        <taxon>Jonquetella</taxon>
    </lineage>
</organism>
<sequence length="164" mass="18474">MTETKKNDESIQMTRQGYDALMAELIHLRSEERYRIAKRIEEARSFGDLSENAEYAAAKDEQSKLEGKIQSLEYQLNRAEVVDSSSLDGSLIAVGTQVTLMDQTYRKQFVYSIVNSKEANPKEGRISSASPVGRAILNRHKGDEVIVKTPKGIRKLKVLKIDVI</sequence>
<reference evidence="12 13" key="1">
    <citation type="submission" date="2011-11" db="EMBL/GenBank/DDBJ databases">
        <title>The Noncontiguous Finished genome of Jonquetella anthropi DSM 22815.</title>
        <authorList>
            <consortium name="US DOE Joint Genome Institute (JGI-PGF)"/>
            <person name="Lucas S."/>
            <person name="Copeland A."/>
            <person name="Lapidus A."/>
            <person name="Glavina del Rio T."/>
            <person name="Dalin E."/>
            <person name="Tice H."/>
            <person name="Bruce D."/>
            <person name="Goodwin L."/>
            <person name="Pitluck S."/>
            <person name="Peters L."/>
            <person name="Mikhailova N."/>
            <person name="Held B."/>
            <person name="Kyrpides N."/>
            <person name="Mavromatis K."/>
            <person name="Ivanova N."/>
            <person name="Markowitz V."/>
            <person name="Cheng J.-F."/>
            <person name="Hugenholtz P."/>
            <person name="Woyke T."/>
            <person name="Wu D."/>
            <person name="Gronow S."/>
            <person name="Wellnitz S."/>
            <person name="Brambilla E."/>
            <person name="Klenk H.-P."/>
            <person name="Eisen J.A."/>
        </authorList>
    </citation>
    <scope>NUCLEOTIDE SEQUENCE [LARGE SCALE GENOMIC DNA]</scope>
    <source>
        <strain evidence="12 13">DSM 22815</strain>
    </source>
</reference>
<dbReference type="Gene3D" id="1.10.287.180">
    <property type="entry name" value="Transcription elongation factor, GreA/GreB, N-terminal domain"/>
    <property type="match status" value="1"/>
</dbReference>
<comment type="function">
    <text evidence="6 8 9">Necessary for efficient RNA polymerase transcription elongation past template-encoded arresting sites. The arresting sites in DNA have the property of trapping a certain fraction of elongating RNA polymerases that pass through, resulting in locked ternary complexes. Cleavage of the nascent transcript by cleavage factors such as GreA or GreB allows the resumption of elongation from the new 3'terminus. GreA releases sequences of 2 to 3 nucleotides.</text>
</comment>
<dbReference type="InterPro" id="IPR036953">
    <property type="entry name" value="GreA/GreB_C_sf"/>
</dbReference>
<dbReference type="STRING" id="885272.JonanDRAFT_1028"/>
<keyword evidence="12" id="KW-0648">Protein biosynthesis</keyword>
<evidence type="ECO:0000256" key="2">
    <source>
        <dbReference type="ARBA" id="ARBA00013729"/>
    </source>
</evidence>
<dbReference type="HOGENOM" id="CLU_101379_2_1_0"/>
<evidence type="ECO:0000256" key="6">
    <source>
        <dbReference type="ARBA" id="ARBA00024916"/>
    </source>
</evidence>
<keyword evidence="4 8" id="KW-0238">DNA-binding</keyword>
<dbReference type="PANTHER" id="PTHR30437">
    <property type="entry name" value="TRANSCRIPTION ELONGATION FACTOR GREA"/>
    <property type="match status" value="1"/>
</dbReference>
<feature type="domain" description="Transcription elongation factor GreA/GreB C-terminal" evidence="10">
    <location>
        <begin position="92"/>
        <end position="161"/>
    </location>
</feature>
<dbReference type="NCBIfam" id="NF001263">
    <property type="entry name" value="PRK00226.1-4"/>
    <property type="match status" value="1"/>
</dbReference>
<evidence type="ECO:0000259" key="11">
    <source>
        <dbReference type="Pfam" id="PF03449"/>
    </source>
</evidence>
<feature type="domain" description="Transcription elongation factor GreA/GreB N-terminal" evidence="11">
    <location>
        <begin position="11"/>
        <end position="81"/>
    </location>
</feature>
<dbReference type="GO" id="GO:0032784">
    <property type="term" value="P:regulation of DNA-templated transcription elongation"/>
    <property type="evidence" value="ECO:0007669"/>
    <property type="project" value="UniProtKB-UniRule"/>
</dbReference>
<dbReference type="RefSeq" id="WP_008523048.1">
    <property type="nucleotide sequence ID" value="NZ_CM001376.1"/>
</dbReference>
<dbReference type="NCBIfam" id="TIGR01462">
    <property type="entry name" value="greA"/>
    <property type="match status" value="1"/>
</dbReference>
<keyword evidence="12" id="KW-0251">Elongation factor</keyword>
<dbReference type="InterPro" id="IPR036805">
    <property type="entry name" value="Tscrpt_elong_fac_GreA/B_N_sf"/>
</dbReference>
<evidence type="ECO:0000256" key="9">
    <source>
        <dbReference type="RuleBase" id="RU000556"/>
    </source>
</evidence>
<dbReference type="EMBL" id="CM001376">
    <property type="protein sequence ID" value="EHM13399.1"/>
    <property type="molecule type" value="Genomic_DNA"/>
</dbReference>
<dbReference type="InterPro" id="IPR018151">
    <property type="entry name" value="TF_GreA/GreB_CS"/>
</dbReference>
<evidence type="ECO:0000256" key="8">
    <source>
        <dbReference type="HAMAP-Rule" id="MF_00105"/>
    </source>
</evidence>
<comment type="similarity">
    <text evidence="1 8 9">Belongs to the GreA/GreB family.</text>
</comment>
<dbReference type="GO" id="GO:0006354">
    <property type="term" value="P:DNA-templated transcription elongation"/>
    <property type="evidence" value="ECO:0007669"/>
    <property type="project" value="TreeGrafter"/>
</dbReference>
<protein>
    <recommendedName>
        <fullName evidence="2 8">Transcription elongation factor GreA</fullName>
    </recommendedName>
    <alternativeName>
        <fullName evidence="7 8">Transcript cleavage factor GreA</fullName>
    </alternativeName>
</protein>
<dbReference type="FunFam" id="1.10.287.180:FF:000001">
    <property type="entry name" value="Transcription elongation factor GreA"/>
    <property type="match status" value="1"/>
</dbReference>
<evidence type="ECO:0000256" key="3">
    <source>
        <dbReference type="ARBA" id="ARBA00023015"/>
    </source>
</evidence>
<dbReference type="Gene3D" id="3.10.50.30">
    <property type="entry name" value="Transcription elongation factor, GreA/GreB, C-terminal domain"/>
    <property type="match status" value="1"/>
</dbReference>
<dbReference type="OrthoDB" id="9808774at2"/>
<evidence type="ECO:0000256" key="7">
    <source>
        <dbReference type="ARBA" id="ARBA00030776"/>
    </source>
</evidence>
<dbReference type="InterPro" id="IPR006359">
    <property type="entry name" value="Tscrpt_elong_fac_GreA"/>
</dbReference>
<gene>
    <name evidence="8" type="primary">greA</name>
    <name evidence="12" type="ORF">JonanDRAFT_1028</name>
</gene>
<dbReference type="PIRSF" id="PIRSF006092">
    <property type="entry name" value="GreA_GreB"/>
    <property type="match status" value="1"/>
</dbReference>
<proteinExistence type="inferred from homology"/>
<dbReference type="GO" id="GO:0003746">
    <property type="term" value="F:translation elongation factor activity"/>
    <property type="evidence" value="ECO:0007669"/>
    <property type="project" value="UniProtKB-KW"/>
</dbReference>
<dbReference type="InterPro" id="IPR028624">
    <property type="entry name" value="Tscrpt_elong_fac_GreA/B"/>
</dbReference>
<evidence type="ECO:0000256" key="1">
    <source>
        <dbReference type="ARBA" id="ARBA00008213"/>
    </source>
</evidence>
<dbReference type="SUPFAM" id="SSF46557">
    <property type="entry name" value="GreA transcript cleavage protein, N-terminal domain"/>
    <property type="match status" value="1"/>
</dbReference>
<dbReference type="InterPro" id="IPR023459">
    <property type="entry name" value="Tscrpt_elong_fac_GreA/B_fam"/>
</dbReference>
<dbReference type="eggNOG" id="COG0782">
    <property type="taxonomic scope" value="Bacteria"/>
</dbReference>
<dbReference type="Pfam" id="PF03449">
    <property type="entry name" value="GreA_GreB_N"/>
    <property type="match status" value="1"/>
</dbReference>
<dbReference type="InterPro" id="IPR022691">
    <property type="entry name" value="Tscrpt_elong_fac_GreA/B_N"/>
</dbReference>
<dbReference type="SUPFAM" id="SSF54534">
    <property type="entry name" value="FKBP-like"/>
    <property type="match status" value="1"/>
</dbReference>
<keyword evidence="3 8" id="KW-0805">Transcription regulation</keyword>
<dbReference type="PROSITE" id="PS00829">
    <property type="entry name" value="GREAB_1"/>
    <property type="match status" value="1"/>
</dbReference>
<accession>H0UL40</accession>
<dbReference type="PROSITE" id="PS00830">
    <property type="entry name" value="GREAB_2"/>
    <property type="match status" value="1"/>
</dbReference>
<name>H0UL40_9BACT</name>
<evidence type="ECO:0000256" key="5">
    <source>
        <dbReference type="ARBA" id="ARBA00023163"/>
    </source>
</evidence>
<dbReference type="PANTHER" id="PTHR30437:SF4">
    <property type="entry name" value="TRANSCRIPTION ELONGATION FACTOR GREA"/>
    <property type="match status" value="1"/>
</dbReference>
<dbReference type="AlphaFoldDB" id="H0UL40"/>
<dbReference type="InterPro" id="IPR001437">
    <property type="entry name" value="Tscrpt_elong_fac_GreA/B_C"/>
</dbReference>